<feature type="region of interest" description="Disordered" evidence="1">
    <location>
        <begin position="140"/>
        <end position="178"/>
    </location>
</feature>
<feature type="compositionally biased region" description="Basic and acidic residues" evidence="1">
    <location>
        <begin position="98"/>
        <end position="109"/>
    </location>
</feature>
<reference evidence="2" key="1">
    <citation type="submission" date="2024-04" db="EMBL/GenBank/DDBJ databases">
        <authorList>
            <consortium name="Molecular Ecology Group"/>
        </authorList>
    </citation>
    <scope>NUCLEOTIDE SEQUENCE</scope>
</reference>
<name>A0AAV2N5F2_9HYME</name>
<gene>
    <name evidence="2" type="ORF">LPLAT_LOCUS1630</name>
</gene>
<keyword evidence="3" id="KW-1185">Reference proteome</keyword>
<feature type="compositionally biased region" description="Basic and acidic residues" evidence="1">
    <location>
        <begin position="75"/>
        <end position="84"/>
    </location>
</feature>
<organism evidence="2 3">
    <name type="scientific">Lasius platythorax</name>
    <dbReference type="NCBI Taxonomy" id="488582"/>
    <lineage>
        <taxon>Eukaryota</taxon>
        <taxon>Metazoa</taxon>
        <taxon>Ecdysozoa</taxon>
        <taxon>Arthropoda</taxon>
        <taxon>Hexapoda</taxon>
        <taxon>Insecta</taxon>
        <taxon>Pterygota</taxon>
        <taxon>Neoptera</taxon>
        <taxon>Endopterygota</taxon>
        <taxon>Hymenoptera</taxon>
        <taxon>Apocrita</taxon>
        <taxon>Aculeata</taxon>
        <taxon>Formicoidea</taxon>
        <taxon>Formicidae</taxon>
        <taxon>Formicinae</taxon>
        <taxon>Lasius</taxon>
        <taxon>Lasius</taxon>
    </lineage>
</organism>
<feature type="region of interest" description="Disordered" evidence="1">
    <location>
        <begin position="14"/>
        <end position="124"/>
    </location>
</feature>
<evidence type="ECO:0000313" key="3">
    <source>
        <dbReference type="Proteomes" id="UP001497644"/>
    </source>
</evidence>
<dbReference type="EMBL" id="OZ034833">
    <property type="protein sequence ID" value="CAL1675144.1"/>
    <property type="molecule type" value="Genomic_DNA"/>
</dbReference>
<evidence type="ECO:0000256" key="1">
    <source>
        <dbReference type="SAM" id="MobiDB-lite"/>
    </source>
</evidence>
<dbReference type="Proteomes" id="UP001497644">
    <property type="component" value="Chromosome 10"/>
</dbReference>
<feature type="compositionally biased region" description="Basic and acidic residues" evidence="1">
    <location>
        <begin position="42"/>
        <end position="57"/>
    </location>
</feature>
<proteinExistence type="predicted"/>
<accession>A0AAV2N5F2</accession>
<feature type="compositionally biased region" description="Gly residues" evidence="1">
    <location>
        <begin position="58"/>
        <end position="68"/>
    </location>
</feature>
<sequence length="178" mass="19301">MVIALVAFTAAERALQTSWKEERYQQRRRKRVAPGGEGEAEGVARTEAKGERRREGAEGLGSPGGVGGSSNQDDSGYRGDERGRRWGRRGWEGTGTGTRERRNTNRLDVDGGVGVGPDMAEASRLPEVAKEMKCLPAGEAALPSLPLPPPPREFLPSPSHRNRRSSPGFPEFSSFQGM</sequence>
<evidence type="ECO:0000313" key="2">
    <source>
        <dbReference type="EMBL" id="CAL1675144.1"/>
    </source>
</evidence>
<dbReference type="AlphaFoldDB" id="A0AAV2N5F2"/>
<protein>
    <submittedName>
        <fullName evidence="2">Uncharacterized protein</fullName>
    </submittedName>
</protein>